<organism evidence="2 3">
    <name type="scientific">Extremus antarcticus</name>
    <dbReference type="NCBI Taxonomy" id="702011"/>
    <lineage>
        <taxon>Eukaryota</taxon>
        <taxon>Fungi</taxon>
        <taxon>Dikarya</taxon>
        <taxon>Ascomycota</taxon>
        <taxon>Pezizomycotina</taxon>
        <taxon>Dothideomycetes</taxon>
        <taxon>Dothideomycetidae</taxon>
        <taxon>Mycosphaerellales</taxon>
        <taxon>Extremaceae</taxon>
        <taxon>Extremus</taxon>
    </lineage>
</organism>
<keyword evidence="3" id="KW-1185">Reference proteome</keyword>
<proteinExistence type="predicted"/>
<accession>A0AAJ0G4F3</accession>
<evidence type="ECO:0000313" key="3">
    <source>
        <dbReference type="Proteomes" id="UP001271007"/>
    </source>
</evidence>
<evidence type="ECO:0000313" key="2">
    <source>
        <dbReference type="EMBL" id="KAK3046105.1"/>
    </source>
</evidence>
<sequence>MASSSDEIEKRTNTGAPDASTIEAYDAKPIRYPCTRWSRGCIEWADAKGLMCRECIMRGDHILFDQPSSKDRADNFLDIHPALRVVGVVFKSIGEGAWFPIDWRRPRPVDYASNEELIVATHLALAAMREIIKRTLKGNASITAACEKLKQDYATYPFTLSGLALYAGASFPHSSMCTFFCDIIKQLEAYTTSWLDRPLRIGADSSAIDCLLRPESELIRTEIREDVDQSRKMADCILLKRSKVQCRPFMLDRADVPQLTSALQRGMPELLEAVDRTLMKYPIGSGHPYETAAVEIQAAYDMYPYEDLDVFRQHLQDRTRQDVAVMLCRVMEAYVHCALNDENMVIRRSPIPFPA</sequence>
<protein>
    <submittedName>
        <fullName evidence="2">Uncharacterized protein</fullName>
    </submittedName>
</protein>
<evidence type="ECO:0000256" key="1">
    <source>
        <dbReference type="SAM" id="MobiDB-lite"/>
    </source>
</evidence>
<gene>
    <name evidence="2" type="ORF">LTR09_012367</name>
</gene>
<dbReference type="Proteomes" id="UP001271007">
    <property type="component" value="Unassembled WGS sequence"/>
</dbReference>
<reference evidence="2" key="1">
    <citation type="submission" date="2023-04" db="EMBL/GenBank/DDBJ databases">
        <title>Black Yeasts Isolated from many extreme environments.</title>
        <authorList>
            <person name="Coleine C."/>
            <person name="Stajich J.E."/>
            <person name="Selbmann L."/>
        </authorList>
    </citation>
    <scope>NUCLEOTIDE SEQUENCE</scope>
    <source>
        <strain evidence="2">CCFEE 5312</strain>
    </source>
</reference>
<dbReference type="AlphaFoldDB" id="A0AAJ0G4F3"/>
<comment type="caution">
    <text evidence="2">The sequence shown here is derived from an EMBL/GenBank/DDBJ whole genome shotgun (WGS) entry which is preliminary data.</text>
</comment>
<feature type="region of interest" description="Disordered" evidence="1">
    <location>
        <begin position="1"/>
        <end position="20"/>
    </location>
</feature>
<name>A0AAJ0G4F3_9PEZI</name>
<dbReference type="EMBL" id="JAWDJX010000114">
    <property type="protein sequence ID" value="KAK3046105.1"/>
    <property type="molecule type" value="Genomic_DNA"/>
</dbReference>